<keyword evidence="2" id="KW-1185">Reference proteome</keyword>
<comment type="caution">
    <text evidence="1">The sequence shown here is derived from an EMBL/GenBank/DDBJ whole genome shotgun (WGS) entry which is preliminary data.</text>
</comment>
<name>A0ABS6FXZ0_9FIRM</name>
<accession>A0ABS6FXZ0</accession>
<gene>
    <name evidence="1" type="ORF">KQI88_01525</name>
</gene>
<dbReference type="EMBL" id="JAHLQK010000001">
    <property type="protein sequence ID" value="MBU5675095.1"/>
    <property type="molecule type" value="Genomic_DNA"/>
</dbReference>
<sequence length="45" mass="5322">MIYIRDEDNIEVIAEYVRQISNIFKDNIIANGNIANISYCRFKLK</sequence>
<reference evidence="1 2" key="1">
    <citation type="submission" date="2021-06" db="EMBL/GenBank/DDBJ databases">
        <authorList>
            <person name="Sun Q."/>
            <person name="Li D."/>
        </authorList>
    </citation>
    <scope>NUCLEOTIDE SEQUENCE [LARGE SCALE GENOMIC DNA]</scope>
    <source>
        <strain evidence="1 2">MSJ-5</strain>
    </source>
</reference>
<evidence type="ECO:0000313" key="1">
    <source>
        <dbReference type="EMBL" id="MBU5675095.1"/>
    </source>
</evidence>
<organism evidence="1 2">
    <name type="scientific">Alkaliphilus flagellatus</name>
    <dbReference type="NCBI Taxonomy" id="2841507"/>
    <lineage>
        <taxon>Bacteria</taxon>
        <taxon>Bacillati</taxon>
        <taxon>Bacillota</taxon>
        <taxon>Clostridia</taxon>
        <taxon>Peptostreptococcales</taxon>
        <taxon>Natronincolaceae</taxon>
        <taxon>Alkaliphilus</taxon>
    </lineage>
</organism>
<dbReference type="Proteomes" id="UP000779508">
    <property type="component" value="Unassembled WGS sequence"/>
</dbReference>
<evidence type="ECO:0000313" key="2">
    <source>
        <dbReference type="Proteomes" id="UP000779508"/>
    </source>
</evidence>
<dbReference type="RefSeq" id="WP_216414599.1">
    <property type="nucleotide sequence ID" value="NZ_JAHLQK010000001.1"/>
</dbReference>
<protein>
    <submittedName>
        <fullName evidence="1">Uncharacterized protein</fullName>
    </submittedName>
</protein>
<proteinExistence type="predicted"/>